<dbReference type="Pfam" id="PF00651">
    <property type="entry name" value="BTB"/>
    <property type="match status" value="1"/>
</dbReference>
<organism evidence="2 3">
    <name type="scientific">Microctonus aethiopoides</name>
    <dbReference type="NCBI Taxonomy" id="144406"/>
    <lineage>
        <taxon>Eukaryota</taxon>
        <taxon>Metazoa</taxon>
        <taxon>Ecdysozoa</taxon>
        <taxon>Arthropoda</taxon>
        <taxon>Hexapoda</taxon>
        <taxon>Insecta</taxon>
        <taxon>Pterygota</taxon>
        <taxon>Neoptera</taxon>
        <taxon>Endopterygota</taxon>
        <taxon>Hymenoptera</taxon>
        <taxon>Apocrita</taxon>
        <taxon>Ichneumonoidea</taxon>
        <taxon>Braconidae</taxon>
        <taxon>Euphorinae</taxon>
        <taxon>Microctonus</taxon>
    </lineage>
</organism>
<sequence>MSKPDIQIKHSWRSLYTNFSYMIAKPYSASFVHRLLPDVEFNIFCDILNDNSCKVILSKTPCRPANATVRMLIKYHDEKDKIHEYPWIDDLTLECNFPILNGRCEARKHNSPHFISYTFTCCITWNGFNEPTRSVNRELYSHLKYFLTAPVFSDTMIVIDQKEIPVHKIVLEVCSPVFSEMFKASVTESANKRIIVTDVEVDIMEKVVEFMYTKTMKPIPEYDGLLSILKVADKYKIKDLKDLCEKKLSKKITIENVFEIFEKNSLYGGPLLAKNILHFMVENKSSIIELEDFKDFHRTKPELLSKFFFTVLLMEM</sequence>
<dbReference type="AlphaFoldDB" id="A0AA39FHV2"/>
<dbReference type="InterPro" id="IPR000210">
    <property type="entry name" value="BTB/POZ_dom"/>
</dbReference>
<dbReference type="Proteomes" id="UP001168990">
    <property type="component" value="Unassembled WGS sequence"/>
</dbReference>
<reference evidence="2" key="1">
    <citation type="journal article" date="2023" name="bioRxiv">
        <title>Scaffold-level genome assemblies of two parasitoid biocontrol wasps reveal the parthenogenesis mechanism and an associated novel virus.</title>
        <authorList>
            <person name="Inwood S."/>
            <person name="Skelly J."/>
            <person name="Guhlin J."/>
            <person name="Harrop T."/>
            <person name="Goldson S."/>
            <person name="Dearden P."/>
        </authorList>
    </citation>
    <scope>NUCLEOTIDE SEQUENCE</scope>
    <source>
        <strain evidence="2">Irish</strain>
        <tissue evidence="2">Whole body</tissue>
    </source>
</reference>
<keyword evidence="3" id="KW-1185">Reference proteome</keyword>
<dbReference type="PANTHER" id="PTHR24413">
    <property type="entry name" value="SPECKLE-TYPE POZ PROTEIN"/>
    <property type="match status" value="1"/>
</dbReference>
<dbReference type="SUPFAM" id="SSF54695">
    <property type="entry name" value="POZ domain"/>
    <property type="match status" value="1"/>
</dbReference>
<reference evidence="2" key="2">
    <citation type="submission" date="2023-03" db="EMBL/GenBank/DDBJ databases">
        <authorList>
            <person name="Inwood S.N."/>
            <person name="Skelly J.G."/>
            <person name="Guhlin J."/>
            <person name="Harrop T.W.R."/>
            <person name="Goldson S.G."/>
            <person name="Dearden P.K."/>
        </authorList>
    </citation>
    <scope>NUCLEOTIDE SEQUENCE</scope>
    <source>
        <strain evidence="2">Irish</strain>
        <tissue evidence="2">Whole body</tissue>
    </source>
</reference>
<name>A0AA39FHV2_9HYME</name>
<dbReference type="InterPro" id="IPR011333">
    <property type="entry name" value="SKP1/BTB/POZ_sf"/>
</dbReference>
<dbReference type="SMART" id="SM00225">
    <property type="entry name" value="BTB"/>
    <property type="match status" value="1"/>
</dbReference>
<protein>
    <recommendedName>
        <fullName evidence="1">BTB domain-containing protein</fullName>
    </recommendedName>
</protein>
<evidence type="ECO:0000259" key="1">
    <source>
        <dbReference type="PROSITE" id="PS50097"/>
    </source>
</evidence>
<comment type="caution">
    <text evidence="2">The sequence shown here is derived from an EMBL/GenBank/DDBJ whole genome shotgun (WGS) entry which is preliminary data.</text>
</comment>
<dbReference type="Gene3D" id="3.30.710.10">
    <property type="entry name" value="Potassium Channel Kv1.1, Chain A"/>
    <property type="match status" value="1"/>
</dbReference>
<gene>
    <name evidence="2" type="ORF">PV328_010456</name>
</gene>
<accession>A0AA39FHV2</accession>
<dbReference type="PROSITE" id="PS50097">
    <property type="entry name" value="BTB"/>
    <property type="match status" value="1"/>
</dbReference>
<evidence type="ECO:0000313" key="3">
    <source>
        <dbReference type="Proteomes" id="UP001168990"/>
    </source>
</evidence>
<dbReference type="EMBL" id="JAQQBS010000004">
    <property type="protein sequence ID" value="KAK0169818.1"/>
    <property type="molecule type" value="Genomic_DNA"/>
</dbReference>
<proteinExistence type="predicted"/>
<evidence type="ECO:0000313" key="2">
    <source>
        <dbReference type="EMBL" id="KAK0169818.1"/>
    </source>
</evidence>
<feature type="domain" description="BTB" evidence="1">
    <location>
        <begin position="153"/>
        <end position="220"/>
    </location>
</feature>